<proteinExistence type="predicted"/>
<comment type="caution">
    <text evidence="1">The sequence shown here is derived from an EMBL/GenBank/DDBJ whole genome shotgun (WGS) entry which is preliminary data.</text>
</comment>
<organism evidence="1 2">
    <name type="scientific">Spartinivicinus poritis</name>
    <dbReference type="NCBI Taxonomy" id="2994640"/>
    <lineage>
        <taxon>Bacteria</taxon>
        <taxon>Pseudomonadati</taxon>
        <taxon>Pseudomonadota</taxon>
        <taxon>Gammaproteobacteria</taxon>
        <taxon>Oceanospirillales</taxon>
        <taxon>Zooshikellaceae</taxon>
        <taxon>Spartinivicinus</taxon>
    </lineage>
</organism>
<sequence>MSTITVELTIPADEFLALYRGTARDVVATSIDGRTVRFPAKVLQPFVTQAGIHGRFSIEFDQHFKFKKITQLS</sequence>
<name>A0ABT5UAK3_9GAMM</name>
<evidence type="ECO:0000313" key="1">
    <source>
        <dbReference type="EMBL" id="MDE1463406.1"/>
    </source>
</evidence>
<dbReference type="EMBL" id="JAPMOU010000020">
    <property type="protein sequence ID" value="MDE1463406.1"/>
    <property type="molecule type" value="Genomic_DNA"/>
</dbReference>
<evidence type="ECO:0000313" key="2">
    <source>
        <dbReference type="Proteomes" id="UP001528823"/>
    </source>
</evidence>
<dbReference type="Pfam" id="PF11197">
    <property type="entry name" value="DUF2835"/>
    <property type="match status" value="1"/>
</dbReference>
<gene>
    <name evidence="1" type="ORF">ORQ98_15695</name>
</gene>
<accession>A0ABT5UAK3</accession>
<reference evidence="1 2" key="1">
    <citation type="submission" date="2022-11" db="EMBL/GenBank/DDBJ databases">
        <title>Spartinivicinus poritis sp. nov., isolated from scleractinian coral Porites lutea.</title>
        <authorList>
            <person name="Zhang G."/>
            <person name="Cai L."/>
            <person name="Wei Q."/>
        </authorList>
    </citation>
    <scope>NUCLEOTIDE SEQUENCE [LARGE SCALE GENOMIC DNA]</scope>
    <source>
        <strain evidence="1 2">A2-2</strain>
    </source>
</reference>
<keyword evidence="2" id="KW-1185">Reference proteome</keyword>
<dbReference type="InterPro" id="IPR021363">
    <property type="entry name" value="DUF2835"/>
</dbReference>
<dbReference type="RefSeq" id="WP_274689744.1">
    <property type="nucleotide sequence ID" value="NZ_JAPMOU010000020.1"/>
</dbReference>
<protein>
    <submittedName>
        <fullName evidence="1">DUF2835 domain-containing protein</fullName>
    </submittedName>
</protein>
<dbReference type="Proteomes" id="UP001528823">
    <property type="component" value="Unassembled WGS sequence"/>
</dbReference>